<dbReference type="Proteomes" id="UP001162483">
    <property type="component" value="Unassembled WGS sequence"/>
</dbReference>
<reference evidence="1" key="1">
    <citation type="submission" date="2023-05" db="EMBL/GenBank/DDBJ databases">
        <authorList>
            <person name="Stuckert A."/>
        </authorList>
    </citation>
    <scope>NUCLEOTIDE SEQUENCE</scope>
</reference>
<evidence type="ECO:0000313" key="2">
    <source>
        <dbReference type="Proteomes" id="UP001162483"/>
    </source>
</evidence>
<comment type="caution">
    <text evidence="1">The sequence shown here is derived from an EMBL/GenBank/DDBJ whole genome shotgun (WGS) entry which is preliminary data.</text>
</comment>
<sequence>MYIKMRAPFMNGNPLLHFSRPGRLCTWAGREKCRSGLCALPGSVQAVNTDRSTGPLCEVPIK</sequence>
<evidence type="ECO:0000313" key="1">
    <source>
        <dbReference type="EMBL" id="CAI9562966.1"/>
    </source>
</evidence>
<keyword evidence="2" id="KW-1185">Reference proteome</keyword>
<dbReference type="EMBL" id="CATNWA010012204">
    <property type="protein sequence ID" value="CAI9562966.1"/>
    <property type="molecule type" value="Genomic_DNA"/>
</dbReference>
<accession>A0ABN9CV37</accession>
<proteinExistence type="predicted"/>
<name>A0ABN9CV37_9NEOB</name>
<gene>
    <name evidence="1" type="ORF">SPARVUS_LOCUS5685076</name>
</gene>
<protein>
    <submittedName>
        <fullName evidence="1">Uncharacterized protein</fullName>
    </submittedName>
</protein>
<organism evidence="1 2">
    <name type="scientific">Staurois parvus</name>
    <dbReference type="NCBI Taxonomy" id="386267"/>
    <lineage>
        <taxon>Eukaryota</taxon>
        <taxon>Metazoa</taxon>
        <taxon>Chordata</taxon>
        <taxon>Craniata</taxon>
        <taxon>Vertebrata</taxon>
        <taxon>Euteleostomi</taxon>
        <taxon>Amphibia</taxon>
        <taxon>Batrachia</taxon>
        <taxon>Anura</taxon>
        <taxon>Neobatrachia</taxon>
        <taxon>Ranoidea</taxon>
        <taxon>Ranidae</taxon>
        <taxon>Staurois</taxon>
    </lineage>
</organism>